<dbReference type="EMBL" id="JASCZI010211470">
    <property type="protein sequence ID" value="MED6192351.1"/>
    <property type="molecule type" value="Genomic_DNA"/>
</dbReference>
<reference evidence="1 2" key="1">
    <citation type="journal article" date="2023" name="Plants (Basel)">
        <title>Bridging the Gap: Combining Genomics and Transcriptomics Approaches to Understand Stylosanthes scabra, an Orphan Legume from the Brazilian Caatinga.</title>
        <authorList>
            <person name="Ferreira-Neto J.R.C."/>
            <person name="da Silva M.D."/>
            <person name="Binneck E."/>
            <person name="de Melo N.F."/>
            <person name="da Silva R.H."/>
            <person name="de Melo A.L.T.M."/>
            <person name="Pandolfi V."/>
            <person name="Bustamante F.O."/>
            <person name="Brasileiro-Vidal A.C."/>
            <person name="Benko-Iseppon A.M."/>
        </authorList>
    </citation>
    <scope>NUCLEOTIDE SEQUENCE [LARGE SCALE GENOMIC DNA]</scope>
    <source>
        <tissue evidence="1">Leaves</tissue>
    </source>
</reference>
<dbReference type="Proteomes" id="UP001341840">
    <property type="component" value="Unassembled WGS sequence"/>
</dbReference>
<comment type="caution">
    <text evidence="1">The sequence shown here is derived from an EMBL/GenBank/DDBJ whole genome shotgun (WGS) entry which is preliminary data.</text>
</comment>
<sequence>MSLEVVLHAHVAVVSEHVKYGSFVVQTDADLEGGLSSSALVAPVVPDIPPFVASPSYAADLHREDDDVCDLEDNRIFGELMTAVANNPCIPIRGVQISEPE</sequence>
<keyword evidence="2" id="KW-1185">Reference proteome</keyword>
<name>A0ABU6X3I5_9FABA</name>
<evidence type="ECO:0000313" key="1">
    <source>
        <dbReference type="EMBL" id="MED6192351.1"/>
    </source>
</evidence>
<proteinExistence type="predicted"/>
<accession>A0ABU6X3I5</accession>
<evidence type="ECO:0000313" key="2">
    <source>
        <dbReference type="Proteomes" id="UP001341840"/>
    </source>
</evidence>
<gene>
    <name evidence="1" type="ORF">PIB30_009430</name>
</gene>
<organism evidence="1 2">
    <name type="scientific">Stylosanthes scabra</name>
    <dbReference type="NCBI Taxonomy" id="79078"/>
    <lineage>
        <taxon>Eukaryota</taxon>
        <taxon>Viridiplantae</taxon>
        <taxon>Streptophyta</taxon>
        <taxon>Embryophyta</taxon>
        <taxon>Tracheophyta</taxon>
        <taxon>Spermatophyta</taxon>
        <taxon>Magnoliopsida</taxon>
        <taxon>eudicotyledons</taxon>
        <taxon>Gunneridae</taxon>
        <taxon>Pentapetalae</taxon>
        <taxon>rosids</taxon>
        <taxon>fabids</taxon>
        <taxon>Fabales</taxon>
        <taxon>Fabaceae</taxon>
        <taxon>Papilionoideae</taxon>
        <taxon>50 kb inversion clade</taxon>
        <taxon>dalbergioids sensu lato</taxon>
        <taxon>Dalbergieae</taxon>
        <taxon>Pterocarpus clade</taxon>
        <taxon>Stylosanthes</taxon>
    </lineage>
</organism>
<protein>
    <submittedName>
        <fullName evidence="1">Uncharacterized protein</fullName>
    </submittedName>
</protein>